<dbReference type="OrthoDB" id="4437966at2759"/>
<reference evidence="3" key="1">
    <citation type="journal article" date="2016" name="Genome Announc.">
        <title>Draft genome sequences of fungus Aspergillus calidoustus.</title>
        <authorList>
            <person name="Horn F."/>
            <person name="Linde J."/>
            <person name="Mattern D.J."/>
            <person name="Walther G."/>
            <person name="Guthke R."/>
            <person name="Scherlach K."/>
            <person name="Martin K."/>
            <person name="Brakhage A.A."/>
            <person name="Petzke L."/>
            <person name="Valiante V."/>
        </authorList>
    </citation>
    <scope>NUCLEOTIDE SEQUENCE [LARGE SCALE GENOMIC DNA]</scope>
    <source>
        <strain evidence="3">SF006504</strain>
    </source>
</reference>
<feature type="region of interest" description="Disordered" evidence="1">
    <location>
        <begin position="72"/>
        <end position="91"/>
    </location>
</feature>
<evidence type="ECO:0000313" key="2">
    <source>
        <dbReference type="EMBL" id="CEL11924.1"/>
    </source>
</evidence>
<dbReference type="EMBL" id="CDMC01000035">
    <property type="protein sequence ID" value="CEL11924.1"/>
    <property type="molecule type" value="Genomic_DNA"/>
</dbReference>
<evidence type="ECO:0000313" key="3">
    <source>
        <dbReference type="Proteomes" id="UP000054771"/>
    </source>
</evidence>
<accession>A0A0U5HCF2</accession>
<organism evidence="2 3">
    <name type="scientific">Aspergillus calidoustus</name>
    <dbReference type="NCBI Taxonomy" id="454130"/>
    <lineage>
        <taxon>Eukaryota</taxon>
        <taxon>Fungi</taxon>
        <taxon>Dikarya</taxon>
        <taxon>Ascomycota</taxon>
        <taxon>Pezizomycotina</taxon>
        <taxon>Eurotiomycetes</taxon>
        <taxon>Eurotiomycetidae</taxon>
        <taxon>Eurotiales</taxon>
        <taxon>Aspergillaceae</taxon>
        <taxon>Aspergillus</taxon>
        <taxon>Aspergillus subgen. Nidulantes</taxon>
    </lineage>
</organism>
<keyword evidence="3" id="KW-1185">Reference proteome</keyword>
<feature type="compositionally biased region" description="Basic and acidic residues" evidence="1">
    <location>
        <begin position="73"/>
        <end position="83"/>
    </location>
</feature>
<gene>
    <name evidence="2" type="ORF">ASPCAL15018</name>
</gene>
<sequence length="91" mass="10359">MALYEEEYETATPLIASLLWGLPDEPTDALLKQLKALNTQIRRKNSHSNRQQNEGLIDVDLLPLLRNQIQEAAKSDKGPDEKLFLQTQTDL</sequence>
<name>A0A0U5HCF2_ASPCI</name>
<proteinExistence type="predicted"/>
<dbReference type="AlphaFoldDB" id="A0A0U5HCF2"/>
<evidence type="ECO:0000256" key="1">
    <source>
        <dbReference type="SAM" id="MobiDB-lite"/>
    </source>
</evidence>
<dbReference type="STRING" id="454130.A0A0U5HCF2"/>
<dbReference type="Proteomes" id="UP000054771">
    <property type="component" value="Unassembled WGS sequence"/>
</dbReference>
<protein>
    <submittedName>
        <fullName evidence="2">Uncharacterized protein</fullName>
    </submittedName>
</protein>